<name>A0A0D0B558_9AGAM</name>
<proteinExistence type="predicted"/>
<dbReference type="InParanoid" id="A0A0D0B558"/>
<protein>
    <submittedName>
        <fullName evidence="1">Uncharacterized protein</fullName>
    </submittedName>
</protein>
<organism evidence="1 2">
    <name type="scientific">Suillus luteus UH-Slu-Lm8-n1</name>
    <dbReference type="NCBI Taxonomy" id="930992"/>
    <lineage>
        <taxon>Eukaryota</taxon>
        <taxon>Fungi</taxon>
        <taxon>Dikarya</taxon>
        <taxon>Basidiomycota</taxon>
        <taxon>Agaricomycotina</taxon>
        <taxon>Agaricomycetes</taxon>
        <taxon>Agaricomycetidae</taxon>
        <taxon>Boletales</taxon>
        <taxon>Suillineae</taxon>
        <taxon>Suillaceae</taxon>
        <taxon>Suillus</taxon>
    </lineage>
</organism>
<dbReference type="Proteomes" id="UP000054485">
    <property type="component" value="Unassembled WGS sequence"/>
</dbReference>
<reference evidence="2" key="2">
    <citation type="submission" date="2015-01" db="EMBL/GenBank/DDBJ databases">
        <title>Evolutionary Origins and Diversification of the Mycorrhizal Mutualists.</title>
        <authorList>
            <consortium name="DOE Joint Genome Institute"/>
            <consortium name="Mycorrhizal Genomics Consortium"/>
            <person name="Kohler A."/>
            <person name="Kuo A."/>
            <person name="Nagy L.G."/>
            <person name="Floudas D."/>
            <person name="Copeland A."/>
            <person name="Barry K.W."/>
            <person name="Cichocki N."/>
            <person name="Veneault-Fourrey C."/>
            <person name="LaButti K."/>
            <person name="Lindquist E.A."/>
            <person name="Lipzen A."/>
            <person name="Lundell T."/>
            <person name="Morin E."/>
            <person name="Murat C."/>
            <person name="Riley R."/>
            <person name="Ohm R."/>
            <person name="Sun H."/>
            <person name="Tunlid A."/>
            <person name="Henrissat B."/>
            <person name="Grigoriev I.V."/>
            <person name="Hibbett D.S."/>
            <person name="Martin F."/>
        </authorList>
    </citation>
    <scope>NUCLEOTIDE SEQUENCE [LARGE SCALE GENOMIC DNA]</scope>
    <source>
        <strain evidence="2">UH-Slu-Lm8-n1</strain>
    </source>
</reference>
<accession>A0A0D0B558</accession>
<dbReference type="AlphaFoldDB" id="A0A0D0B558"/>
<reference evidence="1 2" key="1">
    <citation type="submission" date="2014-04" db="EMBL/GenBank/DDBJ databases">
        <authorList>
            <consortium name="DOE Joint Genome Institute"/>
            <person name="Kuo A."/>
            <person name="Ruytinx J."/>
            <person name="Rineau F."/>
            <person name="Colpaert J."/>
            <person name="Kohler A."/>
            <person name="Nagy L.G."/>
            <person name="Floudas D."/>
            <person name="Copeland A."/>
            <person name="Barry K.W."/>
            <person name="Cichocki N."/>
            <person name="Veneault-Fourrey C."/>
            <person name="LaButti K."/>
            <person name="Lindquist E.A."/>
            <person name="Lipzen A."/>
            <person name="Lundell T."/>
            <person name="Morin E."/>
            <person name="Murat C."/>
            <person name="Sun H."/>
            <person name="Tunlid A."/>
            <person name="Henrissat B."/>
            <person name="Grigoriev I.V."/>
            <person name="Hibbett D.S."/>
            <person name="Martin F."/>
            <person name="Nordberg H.P."/>
            <person name="Cantor M.N."/>
            <person name="Hua S.X."/>
        </authorList>
    </citation>
    <scope>NUCLEOTIDE SEQUENCE [LARGE SCALE GENOMIC DNA]</scope>
    <source>
        <strain evidence="1 2">UH-Slu-Lm8-n1</strain>
    </source>
</reference>
<dbReference type="OrthoDB" id="2674759at2759"/>
<dbReference type="HOGENOM" id="CLU_2819726_0_0_1"/>
<keyword evidence="2" id="KW-1185">Reference proteome</keyword>
<gene>
    <name evidence="1" type="ORF">CY34DRAFT_85072</name>
</gene>
<evidence type="ECO:0000313" key="2">
    <source>
        <dbReference type="Proteomes" id="UP000054485"/>
    </source>
</evidence>
<feature type="non-terminal residue" evidence="1">
    <location>
        <position position="1"/>
    </location>
</feature>
<dbReference type="EMBL" id="KN835262">
    <property type="protein sequence ID" value="KIK41647.1"/>
    <property type="molecule type" value="Genomic_DNA"/>
</dbReference>
<evidence type="ECO:0000313" key="1">
    <source>
        <dbReference type="EMBL" id="KIK41647.1"/>
    </source>
</evidence>
<sequence length="67" mass="7449">LSMSNSTTINMLEDVVLLDIDGISPIWDTYSFCLDIASPGPKVSRHLVDTDWVSPNYIRQSSFASKT</sequence>